<gene>
    <name evidence="2" type="ORF">CN497_08955</name>
</gene>
<feature type="compositionally biased region" description="Low complexity" evidence="1">
    <location>
        <begin position="136"/>
        <end position="158"/>
    </location>
</feature>
<evidence type="ECO:0008006" key="4">
    <source>
        <dbReference type="Google" id="ProtNLM"/>
    </source>
</evidence>
<dbReference type="EMBL" id="NTYW01000006">
    <property type="protein sequence ID" value="PES40832.1"/>
    <property type="molecule type" value="Genomic_DNA"/>
</dbReference>
<comment type="caution">
    <text evidence="2">The sequence shown here is derived from an EMBL/GenBank/DDBJ whole genome shotgun (WGS) entry which is preliminary data.</text>
</comment>
<accession>A0AAE5P7X1</accession>
<evidence type="ECO:0000313" key="2">
    <source>
        <dbReference type="EMBL" id="PES40832.1"/>
    </source>
</evidence>
<evidence type="ECO:0000256" key="1">
    <source>
        <dbReference type="SAM" id="MobiDB-lite"/>
    </source>
</evidence>
<organism evidence="2 3">
    <name type="scientific">Priestia megaterium</name>
    <name type="common">Bacillus megaterium</name>
    <dbReference type="NCBI Taxonomy" id="1404"/>
    <lineage>
        <taxon>Bacteria</taxon>
        <taxon>Bacillati</taxon>
        <taxon>Bacillota</taxon>
        <taxon>Bacilli</taxon>
        <taxon>Bacillales</taxon>
        <taxon>Bacillaceae</taxon>
        <taxon>Priestia</taxon>
    </lineage>
</organism>
<reference evidence="2 3" key="1">
    <citation type="submission" date="2017-09" db="EMBL/GenBank/DDBJ databases">
        <title>Large-scale bioinformatics analysis of Bacillus genomes uncovers conserved roles of natural products in bacterial physiology.</title>
        <authorList>
            <consortium name="Agbiome Team Llc"/>
            <person name="Bleich R.M."/>
            <person name="Kirk G.J."/>
            <person name="Santa Maria K.C."/>
            <person name="Allen S.E."/>
            <person name="Farag S."/>
            <person name="Shank E.A."/>
            <person name="Bowers A."/>
        </authorList>
    </citation>
    <scope>NUCLEOTIDE SEQUENCE [LARGE SCALE GENOMIC DNA]</scope>
    <source>
        <strain evidence="2 3">AFS003013</strain>
    </source>
</reference>
<dbReference type="RefSeq" id="WP_098277985.1">
    <property type="nucleotide sequence ID" value="NZ_NTYW01000006.1"/>
</dbReference>
<protein>
    <recommendedName>
        <fullName evidence="4">Replication protein</fullName>
    </recommendedName>
</protein>
<evidence type="ECO:0000313" key="3">
    <source>
        <dbReference type="Proteomes" id="UP000220341"/>
    </source>
</evidence>
<proteinExistence type="predicted"/>
<dbReference type="Proteomes" id="UP000220341">
    <property type="component" value="Unassembled WGS sequence"/>
</dbReference>
<feature type="region of interest" description="Disordered" evidence="1">
    <location>
        <begin position="121"/>
        <end position="167"/>
    </location>
</feature>
<dbReference type="AlphaFoldDB" id="A0AAE5P7X1"/>
<name>A0AAE5P7X1_PRIMG</name>
<sequence>MMAQVGWISIHRKIREHSFFRQKRTFSYFEAWIDLLLSASHKESTILLNANITSVKRGELITSKKSLGERWGWSNNKVNKFMRILEEDQMAIVKCTSKYTRITLVNYDLYQVAPLKKGDQTHTINTSDKDHTHTFNNINNSKNANNGDENNNVEQNNEQPSNYRLYF</sequence>